<evidence type="ECO:0000256" key="12">
    <source>
        <dbReference type="ARBA" id="ARBA00022842"/>
    </source>
</evidence>
<dbReference type="GO" id="GO:0006094">
    <property type="term" value="P:gluconeogenesis"/>
    <property type="evidence" value="ECO:0007669"/>
    <property type="project" value="UniProtKB-UniPathway"/>
</dbReference>
<evidence type="ECO:0000256" key="9">
    <source>
        <dbReference type="ARBA" id="ARBA00022741"/>
    </source>
</evidence>
<dbReference type="GO" id="GO:0008986">
    <property type="term" value="F:pyruvate, water dikinase activity"/>
    <property type="evidence" value="ECO:0007669"/>
    <property type="project" value="UniProtKB-EC"/>
</dbReference>
<comment type="pathway">
    <text evidence="3">Carbohydrate biosynthesis; gluconeogenesis.</text>
</comment>
<keyword evidence="17" id="KW-1185">Reference proteome</keyword>
<evidence type="ECO:0000256" key="8">
    <source>
        <dbReference type="ARBA" id="ARBA00022723"/>
    </source>
</evidence>
<organism evidence="16 17">
    <name type="scientific">Trebonia kvetii</name>
    <dbReference type="NCBI Taxonomy" id="2480626"/>
    <lineage>
        <taxon>Bacteria</taxon>
        <taxon>Bacillati</taxon>
        <taxon>Actinomycetota</taxon>
        <taxon>Actinomycetes</taxon>
        <taxon>Streptosporangiales</taxon>
        <taxon>Treboniaceae</taxon>
        <taxon>Trebonia</taxon>
    </lineage>
</organism>
<keyword evidence="10" id="KW-0418">Kinase</keyword>
<evidence type="ECO:0000256" key="14">
    <source>
        <dbReference type="ARBA" id="ARBA00047700"/>
    </source>
</evidence>
<keyword evidence="12" id="KW-0460">Magnesium</keyword>
<dbReference type="InterPro" id="IPR002192">
    <property type="entry name" value="PPDK_AMP/ATP-bd"/>
</dbReference>
<dbReference type="PANTHER" id="PTHR43030">
    <property type="entry name" value="PHOSPHOENOLPYRUVATE SYNTHASE"/>
    <property type="match status" value="1"/>
</dbReference>
<dbReference type="AlphaFoldDB" id="A0A6P2C1H0"/>
<dbReference type="UniPathway" id="UPA00138"/>
<evidence type="ECO:0000256" key="10">
    <source>
        <dbReference type="ARBA" id="ARBA00022777"/>
    </source>
</evidence>
<sequence>MSFVVTLASARGAGAVGGKAASLGELIRAGVAVPPGFAVTVAGFSAAMDAIDPGGTLRAEVSRLDAADLAGIAAAGARLRAAVGAAAPPTDVAAAISEAYAALGGAGGPAAGADVAVRSSATVEDSADASFAGLQDTYLGIRGAPAVLEHVVRCWASLFNDESLTYRRRLGLDEAGLSMAVVVQTMVAPRAAGVLFTRSPVSGDRSVVAIEGTWGLGSALVAGDVTPDSWVISKITGEITARRVSAKLKTHRYIPNGFAAPPFPAADSPSGAGVLIGDTPPELRDAPCLTDDEIRALADTARRVEAHYGTPQDIEWAVLDGESAPEARIVLLQSRPETVWAARETGPAGAPKPRAADHVLALFGKQNRWT</sequence>
<comment type="function">
    <text evidence="2">Catalyzes the phosphorylation of pyruvate to phosphoenolpyruvate.</text>
</comment>
<reference evidence="16 17" key="1">
    <citation type="submission" date="2018-11" db="EMBL/GenBank/DDBJ databases">
        <title>Trebonia kvetii gen.nov., sp.nov., a novel acidophilic actinobacterium, and proposal of the new actinobacterial family Treboniaceae fam. nov.</title>
        <authorList>
            <person name="Rapoport D."/>
            <person name="Sagova-Mareckova M."/>
            <person name="Sedlacek I."/>
            <person name="Provaznik J."/>
            <person name="Kralova S."/>
            <person name="Pavlinic D."/>
            <person name="Benes V."/>
            <person name="Kopecky J."/>
        </authorList>
    </citation>
    <scope>NUCLEOTIDE SEQUENCE [LARGE SCALE GENOMIC DNA]</scope>
    <source>
        <strain evidence="16 17">15Tr583</strain>
    </source>
</reference>
<dbReference type="Proteomes" id="UP000460272">
    <property type="component" value="Unassembled WGS sequence"/>
</dbReference>
<evidence type="ECO:0000259" key="15">
    <source>
        <dbReference type="Pfam" id="PF01326"/>
    </source>
</evidence>
<keyword evidence="7" id="KW-0808">Transferase</keyword>
<comment type="cofactor">
    <cofactor evidence="1">
        <name>Mg(2+)</name>
        <dbReference type="ChEBI" id="CHEBI:18420"/>
    </cofactor>
</comment>
<evidence type="ECO:0000256" key="6">
    <source>
        <dbReference type="ARBA" id="ARBA00021623"/>
    </source>
</evidence>
<name>A0A6P2C1H0_9ACTN</name>
<dbReference type="GO" id="GO:0005524">
    <property type="term" value="F:ATP binding"/>
    <property type="evidence" value="ECO:0007669"/>
    <property type="project" value="UniProtKB-KW"/>
</dbReference>
<dbReference type="SUPFAM" id="SSF56059">
    <property type="entry name" value="Glutathione synthetase ATP-binding domain-like"/>
    <property type="match status" value="1"/>
</dbReference>
<evidence type="ECO:0000313" key="17">
    <source>
        <dbReference type="Proteomes" id="UP000460272"/>
    </source>
</evidence>
<dbReference type="EMBL" id="RPFW01000002">
    <property type="protein sequence ID" value="TVZ05214.1"/>
    <property type="molecule type" value="Genomic_DNA"/>
</dbReference>
<keyword evidence="16" id="KW-0670">Pyruvate</keyword>
<keyword evidence="8" id="KW-0479">Metal-binding</keyword>
<evidence type="ECO:0000256" key="2">
    <source>
        <dbReference type="ARBA" id="ARBA00002988"/>
    </source>
</evidence>
<evidence type="ECO:0000256" key="7">
    <source>
        <dbReference type="ARBA" id="ARBA00022679"/>
    </source>
</evidence>
<keyword evidence="11" id="KW-0067">ATP-binding</keyword>
<evidence type="ECO:0000313" key="16">
    <source>
        <dbReference type="EMBL" id="TVZ05214.1"/>
    </source>
</evidence>
<comment type="catalytic activity">
    <reaction evidence="14">
        <text>pyruvate + ATP + H2O = phosphoenolpyruvate + AMP + phosphate + 2 H(+)</text>
        <dbReference type="Rhea" id="RHEA:11364"/>
        <dbReference type="ChEBI" id="CHEBI:15361"/>
        <dbReference type="ChEBI" id="CHEBI:15377"/>
        <dbReference type="ChEBI" id="CHEBI:15378"/>
        <dbReference type="ChEBI" id="CHEBI:30616"/>
        <dbReference type="ChEBI" id="CHEBI:43474"/>
        <dbReference type="ChEBI" id="CHEBI:58702"/>
        <dbReference type="ChEBI" id="CHEBI:456215"/>
        <dbReference type="EC" id="2.7.9.2"/>
    </reaction>
</comment>
<evidence type="ECO:0000256" key="1">
    <source>
        <dbReference type="ARBA" id="ARBA00001946"/>
    </source>
</evidence>
<evidence type="ECO:0000256" key="4">
    <source>
        <dbReference type="ARBA" id="ARBA00007837"/>
    </source>
</evidence>
<feature type="domain" description="Pyruvate phosphate dikinase AMP/ATP-binding" evidence="15">
    <location>
        <begin position="15"/>
        <end position="345"/>
    </location>
</feature>
<comment type="caution">
    <text evidence="16">The sequence shown here is derived from an EMBL/GenBank/DDBJ whole genome shotgun (WGS) entry which is preliminary data.</text>
</comment>
<dbReference type="InterPro" id="IPR006319">
    <property type="entry name" value="PEP_synth"/>
</dbReference>
<dbReference type="RefSeq" id="WP_145852917.1">
    <property type="nucleotide sequence ID" value="NZ_RPFW01000002.1"/>
</dbReference>
<protein>
    <recommendedName>
        <fullName evidence="6">Phosphoenolpyruvate synthase</fullName>
        <ecNumber evidence="5">2.7.9.2</ecNumber>
    </recommendedName>
    <alternativeName>
        <fullName evidence="13">Pyruvate, water dikinase</fullName>
    </alternativeName>
</protein>
<evidence type="ECO:0000256" key="11">
    <source>
        <dbReference type="ARBA" id="ARBA00022840"/>
    </source>
</evidence>
<comment type="similarity">
    <text evidence="4">Belongs to the PEP-utilizing enzyme family.</text>
</comment>
<evidence type="ECO:0000256" key="13">
    <source>
        <dbReference type="ARBA" id="ARBA00033470"/>
    </source>
</evidence>
<dbReference type="EC" id="2.7.9.2" evidence="5"/>
<evidence type="ECO:0000256" key="5">
    <source>
        <dbReference type="ARBA" id="ARBA00011996"/>
    </source>
</evidence>
<accession>A0A6P2C1H0</accession>
<dbReference type="GO" id="GO:0046872">
    <property type="term" value="F:metal ion binding"/>
    <property type="evidence" value="ECO:0007669"/>
    <property type="project" value="UniProtKB-KW"/>
</dbReference>
<dbReference type="InterPro" id="IPR013815">
    <property type="entry name" value="ATP_grasp_subdomain_1"/>
</dbReference>
<dbReference type="Pfam" id="PF01326">
    <property type="entry name" value="PPDK_N"/>
    <property type="match status" value="1"/>
</dbReference>
<dbReference type="OrthoDB" id="9765468at2"/>
<dbReference type="Gene3D" id="3.30.470.20">
    <property type="entry name" value="ATP-grasp fold, B domain"/>
    <property type="match status" value="1"/>
</dbReference>
<gene>
    <name evidence="16" type="ORF">EAS64_11535</name>
</gene>
<evidence type="ECO:0000256" key="3">
    <source>
        <dbReference type="ARBA" id="ARBA00004742"/>
    </source>
</evidence>
<dbReference type="PANTHER" id="PTHR43030:SF1">
    <property type="entry name" value="PHOSPHOENOLPYRUVATE SYNTHASE"/>
    <property type="match status" value="1"/>
</dbReference>
<keyword evidence="9" id="KW-0547">Nucleotide-binding</keyword>
<proteinExistence type="inferred from homology"/>
<dbReference type="Gene3D" id="3.30.1490.20">
    <property type="entry name" value="ATP-grasp fold, A domain"/>
    <property type="match status" value="1"/>
</dbReference>